<keyword evidence="1" id="KW-1185">Reference proteome</keyword>
<evidence type="ECO:0000313" key="2">
    <source>
        <dbReference type="RefSeq" id="XP_019621714.1"/>
    </source>
</evidence>
<evidence type="ECO:0000313" key="1">
    <source>
        <dbReference type="Proteomes" id="UP000515135"/>
    </source>
</evidence>
<dbReference type="Gene3D" id="1.25.40.490">
    <property type="match status" value="1"/>
</dbReference>
<dbReference type="GO" id="GO:0036297">
    <property type="term" value="P:interstrand cross-link repair"/>
    <property type="evidence" value="ECO:0007669"/>
    <property type="project" value="InterPro"/>
</dbReference>
<name>A0A6P4YIL7_BRABE</name>
<accession>A0A6P4YIL7</accession>
<dbReference type="Proteomes" id="UP000515135">
    <property type="component" value="Unplaced"/>
</dbReference>
<reference evidence="2" key="1">
    <citation type="submission" date="2025-08" db="UniProtKB">
        <authorList>
            <consortium name="RefSeq"/>
        </authorList>
    </citation>
    <scope>IDENTIFICATION</scope>
    <source>
        <tissue evidence="2">Gonad</tissue>
    </source>
</reference>
<sequence length="381" mass="43030">MYKIIHNLTTMDELVEKAQIFLDILKSARGTGAADWTREDLERAYGWARYFEQAYATVTSKPQIAERLDRKLKVLASTEASPLGHQQFSLQLLGDAKQFVDQALMQNSHLPPMLYSVVLQRCGQSQTQDAVAFSQLQSAVQLVGHMRELLNTNHNNLFHSGPANDCCQGRDIQVETDASLLLQFINLHLAESAQTQRTKQAIGRKLQEIVLHQQGWETVLTAMVLSVETHETTSAGPNIDVESNPISKFLLQWVLQQTGHNRFMFQVQTSLLVKVAAIYFSFYKAYLSYLVEWGKDMVVMEQAQQGRTWRHRTGEDQYSFDQLLSHVLGLLQGPPHVATATLKSLQSLPAPGTSPTNRSIWEEILQTPQIISIIQTKNLQE</sequence>
<gene>
    <name evidence="2" type="primary">LOC109467972</name>
</gene>
<protein>
    <submittedName>
        <fullName evidence="2">Uncharacterized protein LOC109467972</fullName>
    </submittedName>
</protein>
<dbReference type="RefSeq" id="XP_019621714.1">
    <property type="nucleotide sequence ID" value="XM_019766155.1"/>
</dbReference>
<dbReference type="GO" id="GO:0043240">
    <property type="term" value="C:Fanconi anaemia nuclear complex"/>
    <property type="evidence" value="ECO:0007669"/>
    <property type="project" value="InterPro"/>
</dbReference>
<dbReference type="GeneID" id="109467972"/>
<dbReference type="KEGG" id="bbel:109467972"/>
<organism evidence="1 2">
    <name type="scientific">Branchiostoma belcheri</name>
    <name type="common">Amphioxus</name>
    <dbReference type="NCBI Taxonomy" id="7741"/>
    <lineage>
        <taxon>Eukaryota</taxon>
        <taxon>Metazoa</taxon>
        <taxon>Chordata</taxon>
        <taxon>Cephalochordata</taxon>
        <taxon>Leptocardii</taxon>
        <taxon>Amphioxiformes</taxon>
        <taxon>Branchiostomatidae</taxon>
        <taxon>Branchiostoma</taxon>
    </lineage>
</organism>
<dbReference type="InterPro" id="IPR038505">
    <property type="entry name" value="FANCF_C_sf"/>
</dbReference>
<dbReference type="PANTHER" id="PTHR14449:SF2">
    <property type="entry name" value="FANCONI ANEMIA GROUP F PROTEIN"/>
    <property type="match status" value="1"/>
</dbReference>
<dbReference type="InterPro" id="IPR035428">
    <property type="entry name" value="FANCF"/>
</dbReference>
<dbReference type="PANTHER" id="PTHR14449">
    <property type="entry name" value="FANCONI ANEMIA GROUP F PROTEIN FANCF"/>
    <property type="match status" value="1"/>
</dbReference>
<dbReference type="OrthoDB" id="6429998at2759"/>
<dbReference type="Pfam" id="PF11107">
    <property type="entry name" value="FANCF"/>
    <property type="match status" value="1"/>
</dbReference>
<dbReference type="AlphaFoldDB" id="A0A6P4YIL7"/>
<proteinExistence type="predicted"/>